<dbReference type="InterPro" id="IPR043128">
    <property type="entry name" value="Rev_trsase/Diguanyl_cyclase"/>
</dbReference>
<dbReference type="InterPro" id="IPR008737">
    <property type="entry name" value="DUF1758"/>
</dbReference>
<dbReference type="PANTHER" id="PTHR47331:SF1">
    <property type="entry name" value="GAG-LIKE PROTEIN"/>
    <property type="match status" value="1"/>
</dbReference>
<dbReference type="PANTHER" id="PTHR47331">
    <property type="entry name" value="PHD-TYPE DOMAIN-CONTAINING PROTEIN"/>
    <property type="match status" value="1"/>
</dbReference>
<evidence type="ECO:0000313" key="2">
    <source>
        <dbReference type="Proteomes" id="UP000887577"/>
    </source>
</evidence>
<sequence>MLSESSYFALAVVAANKVVAQKGDTEVMLLSREITVSHPDNPKTKKKVLVFIDNGAQVSLIDKDLTKALKLPVQKISTDCQGPTGEIFVTEGKYKLNIHLEDGTKYLVQALGSSDMIHKFTVPTAPVEQFFDVAHEMKQPLTVKRDSPKILLSMKEFADLVADQPSTKLGNGFFWIKSKLGPLIGGEGRVVRKPSRPKSPVIATIVTTNEVVEGKKPTVAAFITANDDNTVEHDAEQAHEDEDVAVVAETLEKSDSLRLQINDNLSNTKNFLIVDKSSVDVKQNAAEKDEVNNNPVIAKVTAELITSDPKYLYDLELMGIVDDPNADEHRLFKQRFLETAEQLSDGRIVVELPFHDLTNLGTNFNNCIRRLSSQVKRFLRDPEYAGLYKKGVDEFLENKFTEVVSNEVLNDSDTHFMPHSLVIKPGKTTSARLVFDGSCKTEKGESINDKLLTGDNRLPDLTGVLLRGRLYPIIVASDIKKAFLQVHLKDASKKYVRFLFIKDLSKPLTRDNIVVYQFCVNPFGLGSSANILAHAIEFHLKKFACERPEFAQYLLQVLRNNYVDNLLLGSKLVEEAITANEIVKSAFAAAQMDLRGHVSNSREF</sequence>
<proteinExistence type="predicted"/>
<reference evidence="3" key="1">
    <citation type="submission" date="2022-11" db="UniProtKB">
        <authorList>
            <consortium name="WormBaseParasite"/>
        </authorList>
    </citation>
    <scope>IDENTIFICATION</scope>
</reference>
<dbReference type="Pfam" id="PF05585">
    <property type="entry name" value="DUF1758"/>
    <property type="match status" value="1"/>
</dbReference>
<feature type="domain" description="DUF1758" evidence="1">
    <location>
        <begin position="35"/>
        <end position="184"/>
    </location>
</feature>
<dbReference type="WBParaSite" id="PSU_v2.g19016.t1">
    <property type="protein sequence ID" value="PSU_v2.g19016.t1"/>
    <property type="gene ID" value="PSU_v2.g19016"/>
</dbReference>
<dbReference type="AlphaFoldDB" id="A0A914YFE1"/>
<name>A0A914YFE1_9BILA</name>
<keyword evidence="2" id="KW-1185">Reference proteome</keyword>
<dbReference type="InterPro" id="IPR043502">
    <property type="entry name" value="DNA/RNA_pol_sf"/>
</dbReference>
<dbReference type="Gene3D" id="3.30.70.270">
    <property type="match status" value="1"/>
</dbReference>
<evidence type="ECO:0000259" key="1">
    <source>
        <dbReference type="Pfam" id="PF05585"/>
    </source>
</evidence>
<accession>A0A914YFE1</accession>
<dbReference type="SUPFAM" id="SSF56672">
    <property type="entry name" value="DNA/RNA polymerases"/>
    <property type="match status" value="1"/>
</dbReference>
<organism evidence="2 3">
    <name type="scientific">Panagrolaimus superbus</name>
    <dbReference type="NCBI Taxonomy" id="310955"/>
    <lineage>
        <taxon>Eukaryota</taxon>
        <taxon>Metazoa</taxon>
        <taxon>Ecdysozoa</taxon>
        <taxon>Nematoda</taxon>
        <taxon>Chromadorea</taxon>
        <taxon>Rhabditida</taxon>
        <taxon>Tylenchina</taxon>
        <taxon>Panagrolaimomorpha</taxon>
        <taxon>Panagrolaimoidea</taxon>
        <taxon>Panagrolaimidae</taxon>
        <taxon>Panagrolaimus</taxon>
    </lineage>
</organism>
<evidence type="ECO:0000313" key="3">
    <source>
        <dbReference type="WBParaSite" id="PSU_v2.g19016.t1"/>
    </source>
</evidence>
<dbReference type="Proteomes" id="UP000887577">
    <property type="component" value="Unplaced"/>
</dbReference>
<protein>
    <submittedName>
        <fullName evidence="3">Peptidase A2 domain-containing protein</fullName>
    </submittedName>
</protein>
<dbReference type="Gene3D" id="3.10.10.10">
    <property type="entry name" value="HIV Type 1 Reverse Transcriptase, subunit A, domain 1"/>
    <property type="match status" value="1"/>
</dbReference>